<comment type="caution">
    <text evidence="2">The sequence shown here is derived from an EMBL/GenBank/DDBJ whole genome shotgun (WGS) entry which is preliminary data.</text>
</comment>
<feature type="domain" description="Xylose isomerase-like TIM barrel" evidence="1">
    <location>
        <begin position="25"/>
        <end position="327"/>
    </location>
</feature>
<dbReference type="InterPro" id="IPR050312">
    <property type="entry name" value="IolE/XylAMocC-like"/>
</dbReference>
<dbReference type="SUPFAM" id="SSF51658">
    <property type="entry name" value="Xylose isomerase-like"/>
    <property type="match status" value="1"/>
</dbReference>
<gene>
    <name evidence="2" type="ORF">BHQ10_010294</name>
</gene>
<dbReference type="RefSeq" id="XP_040738796.1">
    <property type="nucleotide sequence ID" value="XM_040872908.1"/>
</dbReference>
<dbReference type="STRING" id="1196081.A0A364LES1"/>
<dbReference type="InterPro" id="IPR013022">
    <property type="entry name" value="Xyl_isomerase-like_TIM-brl"/>
</dbReference>
<dbReference type="EMBL" id="MIKG01000032">
    <property type="protein sequence ID" value="RAO74282.1"/>
    <property type="molecule type" value="Genomic_DNA"/>
</dbReference>
<dbReference type="Proteomes" id="UP000249363">
    <property type="component" value="Unassembled WGS sequence"/>
</dbReference>
<evidence type="ECO:0000313" key="3">
    <source>
        <dbReference type="Proteomes" id="UP000249363"/>
    </source>
</evidence>
<dbReference type="AlphaFoldDB" id="A0A364LES1"/>
<reference evidence="2 3" key="1">
    <citation type="journal article" date="2017" name="Biotechnol. Biofuels">
        <title>Differential beta-glucosidase expression as a function of carbon source availability in Talaromyces amestolkiae: a genomic and proteomic approach.</title>
        <authorList>
            <person name="de Eugenio L.I."/>
            <person name="Mendez-Liter J.A."/>
            <person name="Nieto-Dominguez M."/>
            <person name="Alonso L."/>
            <person name="Gil-Munoz J."/>
            <person name="Barriuso J."/>
            <person name="Prieto A."/>
            <person name="Martinez M.J."/>
        </authorList>
    </citation>
    <scope>NUCLEOTIDE SEQUENCE [LARGE SCALE GENOMIC DNA]</scope>
    <source>
        <strain evidence="2 3">CIB</strain>
    </source>
</reference>
<keyword evidence="3" id="KW-1185">Reference proteome</keyword>
<dbReference type="InterPro" id="IPR036237">
    <property type="entry name" value="Xyl_isomerase-like_sf"/>
</dbReference>
<dbReference type="OrthoDB" id="5360893at2759"/>
<proteinExistence type="predicted"/>
<organism evidence="2 3">
    <name type="scientific">Talaromyces amestolkiae</name>
    <dbReference type="NCBI Taxonomy" id="1196081"/>
    <lineage>
        <taxon>Eukaryota</taxon>
        <taxon>Fungi</taxon>
        <taxon>Dikarya</taxon>
        <taxon>Ascomycota</taxon>
        <taxon>Pezizomycotina</taxon>
        <taxon>Eurotiomycetes</taxon>
        <taxon>Eurotiomycetidae</taxon>
        <taxon>Eurotiales</taxon>
        <taxon>Trichocomaceae</taxon>
        <taxon>Talaromyces</taxon>
        <taxon>Talaromyces sect. Talaromyces</taxon>
    </lineage>
</organism>
<dbReference type="Pfam" id="PF01261">
    <property type="entry name" value="AP_endonuc_2"/>
    <property type="match status" value="1"/>
</dbReference>
<accession>A0A364LES1</accession>
<protein>
    <recommendedName>
        <fullName evidence="1">Xylose isomerase-like TIM barrel domain-containing protein</fullName>
    </recommendedName>
</protein>
<dbReference type="PANTHER" id="PTHR12110:SF57">
    <property type="entry name" value="DIOXYGENASE, PUTATIVE-RELATED"/>
    <property type="match status" value="1"/>
</dbReference>
<dbReference type="PANTHER" id="PTHR12110">
    <property type="entry name" value="HYDROXYPYRUVATE ISOMERASE"/>
    <property type="match status" value="1"/>
</dbReference>
<evidence type="ECO:0000313" key="2">
    <source>
        <dbReference type="EMBL" id="RAO74282.1"/>
    </source>
</evidence>
<dbReference type="Gene3D" id="3.20.20.150">
    <property type="entry name" value="Divalent-metal-dependent TIM barrel enzymes"/>
    <property type="match status" value="1"/>
</dbReference>
<dbReference type="GeneID" id="63799508"/>
<name>A0A364LES1_TALAM</name>
<sequence>MPCRPAIASMSLGRAWVHHLPEKLKQASEAGFEGIEIFYEDLEYFASNYGDNKKESSLLAAAQAIRDICDDNKLTIIGLQPFLFYEGLVDTKEHASRITKLKLWFKLVKIFGTDTIQIPSNFLQEGITGDLDVIVQDMREVADLGLQESPVVQFAYENLAWGTYIDTWEKMWEVIERVDRPNFGCCLDTFNIAGRVWADPASPDGKTPNAEEDLRLSMEKLRRTIDIRKVFYVQVVDAEQMTEPLIKGHPYYAEDQPARMSWSRNARLFVYETDQGGYLPVVEIAKVILKDLKFDGWVSMELFSRTLAYTESTIPHSHAQRGIAAWKKLKSELVL</sequence>
<evidence type="ECO:0000259" key="1">
    <source>
        <dbReference type="Pfam" id="PF01261"/>
    </source>
</evidence>